<proteinExistence type="predicted"/>
<accession>U4TXV2</accession>
<organism evidence="12 13">
    <name type="scientific">Dendroctonus ponderosae</name>
    <name type="common">Mountain pine beetle</name>
    <dbReference type="NCBI Taxonomy" id="77166"/>
    <lineage>
        <taxon>Eukaryota</taxon>
        <taxon>Metazoa</taxon>
        <taxon>Ecdysozoa</taxon>
        <taxon>Arthropoda</taxon>
        <taxon>Hexapoda</taxon>
        <taxon>Insecta</taxon>
        <taxon>Pterygota</taxon>
        <taxon>Neoptera</taxon>
        <taxon>Endopterygota</taxon>
        <taxon>Coleoptera</taxon>
        <taxon>Polyphaga</taxon>
        <taxon>Cucujiformia</taxon>
        <taxon>Curculionidae</taxon>
        <taxon>Scolytinae</taxon>
        <taxon>Dendroctonus</taxon>
    </lineage>
</organism>
<dbReference type="GO" id="GO:0007156">
    <property type="term" value="P:homophilic cell adhesion via plasma membrane adhesion molecules"/>
    <property type="evidence" value="ECO:0007669"/>
    <property type="project" value="InterPro"/>
</dbReference>
<dbReference type="OrthoDB" id="8188793at2759"/>
<dbReference type="PANTHER" id="PTHR24026:SF96">
    <property type="entry name" value="CADHERIN-86C"/>
    <property type="match status" value="1"/>
</dbReference>
<keyword evidence="10" id="KW-0732">Signal</keyword>
<gene>
    <name evidence="12" type="ORF">D910_03836</name>
</gene>
<dbReference type="InterPro" id="IPR015919">
    <property type="entry name" value="Cadherin-like_sf"/>
</dbReference>
<evidence type="ECO:0000256" key="6">
    <source>
        <dbReference type="ARBA" id="ARBA00023136"/>
    </source>
</evidence>
<dbReference type="PROSITE" id="PS00232">
    <property type="entry name" value="CADHERIN_1"/>
    <property type="match status" value="1"/>
</dbReference>
<evidence type="ECO:0000256" key="7">
    <source>
        <dbReference type="PROSITE-ProRule" id="PRU00043"/>
    </source>
</evidence>
<dbReference type="GO" id="GO:0005886">
    <property type="term" value="C:plasma membrane"/>
    <property type="evidence" value="ECO:0007669"/>
    <property type="project" value="UniProtKB-SubCell"/>
</dbReference>
<feature type="compositionally biased region" description="Basic and acidic residues" evidence="8">
    <location>
        <begin position="1183"/>
        <end position="1215"/>
    </location>
</feature>
<evidence type="ECO:0000256" key="10">
    <source>
        <dbReference type="SAM" id="SignalP"/>
    </source>
</evidence>
<feature type="transmembrane region" description="Helical" evidence="9">
    <location>
        <begin position="806"/>
        <end position="837"/>
    </location>
</feature>
<feature type="domain" description="Cadherin" evidence="11">
    <location>
        <begin position="353"/>
        <end position="462"/>
    </location>
</feature>
<evidence type="ECO:0000313" key="13">
    <source>
        <dbReference type="Proteomes" id="UP000030742"/>
    </source>
</evidence>
<dbReference type="InterPro" id="IPR002126">
    <property type="entry name" value="Cadherin-like_dom"/>
</dbReference>
<dbReference type="CDD" id="cd11304">
    <property type="entry name" value="Cadherin_repeat"/>
    <property type="match status" value="4"/>
</dbReference>
<dbReference type="SMART" id="SM00112">
    <property type="entry name" value="CA"/>
    <property type="match status" value="5"/>
</dbReference>
<keyword evidence="5 9" id="KW-1133">Transmembrane helix</keyword>
<dbReference type="InterPro" id="IPR020894">
    <property type="entry name" value="Cadherin_CS"/>
</dbReference>
<keyword evidence="6 9" id="KW-0472">Membrane</keyword>
<dbReference type="STRING" id="77166.U4TXV2"/>
<dbReference type="Gene3D" id="2.60.40.60">
    <property type="entry name" value="Cadherins"/>
    <property type="match status" value="5"/>
</dbReference>
<dbReference type="PANTHER" id="PTHR24026">
    <property type="entry name" value="FAT ATYPICAL CADHERIN-RELATED"/>
    <property type="match status" value="1"/>
</dbReference>
<feature type="region of interest" description="Disordered" evidence="8">
    <location>
        <begin position="1069"/>
        <end position="1343"/>
    </location>
</feature>
<keyword evidence="3" id="KW-0677">Repeat</keyword>
<feature type="compositionally biased region" description="Basic and acidic residues" evidence="8">
    <location>
        <begin position="1104"/>
        <end position="1120"/>
    </location>
</feature>
<dbReference type="PROSITE" id="PS50268">
    <property type="entry name" value="CADHERIN_2"/>
    <property type="match status" value="4"/>
</dbReference>
<dbReference type="Proteomes" id="UP000030742">
    <property type="component" value="Unassembled WGS sequence"/>
</dbReference>
<feature type="domain" description="Cadherin" evidence="11">
    <location>
        <begin position="124"/>
        <end position="236"/>
    </location>
</feature>
<dbReference type="PRINTS" id="PR00205">
    <property type="entry name" value="CADHERIN"/>
</dbReference>
<feature type="signal peptide" evidence="10">
    <location>
        <begin position="1"/>
        <end position="19"/>
    </location>
</feature>
<feature type="domain" description="Cadherin" evidence="11">
    <location>
        <begin position="483"/>
        <end position="579"/>
    </location>
</feature>
<evidence type="ECO:0000256" key="2">
    <source>
        <dbReference type="ARBA" id="ARBA00022692"/>
    </source>
</evidence>
<comment type="subcellular location">
    <subcellularLocation>
        <location evidence="1">Membrane</location>
    </subcellularLocation>
</comment>
<keyword evidence="4 7" id="KW-0106">Calcium</keyword>
<evidence type="ECO:0000256" key="1">
    <source>
        <dbReference type="ARBA" id="ARBA00004370"/>
    </source>
</evidence>
<evidence type="ECO:0000256" key="3">
    <source>
        <dbReference type="ARBA" id="ARBA00022737"/>
    </source>
</evidence>
<feature type="compositionally biased region" description="Basic and acidic residues" evidence="8">
    <location>
        <begin position="1234"/>
        <end position="1244"/>
    </location>
</feature>
<name>U4TXV2_DENPD</name>
<dbReference type="SUPFAM" id="SSF49313">
    <property type="entry name" value="Cadherin-like"/>
    <property type="match status" value="5"/>
</dbReference>
<evidence type="ECO:0000256" key="9">
    <source>
        <dbReference type="SAM" id="Phobius"/>
    </source>
</evidence>
<dbReference type="EMBL" id="KB631815">
    <property type="protein sequence ID" value="ERL86429.1"/>
    <property type="molecule type" value="Genomic_DNA"/>
</dbReference>
<dbReference type="GO" id="GO:0005509">
    <property type="term" value="F:calcium ion binding"/>
    <property type="evidence" value="ECO:0007669"/>
    <property type="project" value="UniProtKB-UniRule"/>
</dbReference>
<evidence type="ECO:0000259" key="11">
    <source>
        <dbReference type="PROSITE" id="PS50268"/>
    </source>
</evidence>
<evidence type="ECO:0000256" key="5">
    <source>
        <dbReference type="ARBA" id="ARBA00022989"/>
    </source>
</evidence>
<feature type="compositionally biased region" description="Low complexity" evidence="8">
    <location>
        <begin position="1223"/>
        <end position="1233"/>
    </location>
</feature>
<protein>
    <recommendedName>
        <fullName evidence="11">Cadherin domain-containing protein</fullName>
    </recommendedName>
</protein>
<feature type="compositionally biased region" description="Polar residues" evidence="8">
    <location>
        <begin position="1161"/>
        <end position="1181"/>
    </location>
</feature>
<evidence type="ECO:0000313" key="12">
    <source>
        <dbReference type="EMBL" id="ERL86429.1"/>
    </source>
</evidence>
<evidence type="ECO:0000256" key="4">
    <source>
        <dbReference type="ARBA" id="ARBA00022837"/>
    </source>
</evidence>
<reference evidence="12 13" key="1">
    <citation type="journal article" date="2013" name="Genome Biol.">
        <title>Draft genome of the mountain pine beetle, Dendroctonus ponderosae Hopkins, a major forest pest.</title>
        <authorList>
            <person name="Keeling C.I."/>
            <person name="Yuen M.M."/>
            <person name="Liao N.Y."/>
            <person name="Docking T.R."/>
            <person name="Chan S.K."/>
            <person name="Taylor G.A."/>
            <person name="Palmquist D.L."/>
            <person name="Jackman S.D."/>
            <person name="Nguyen A."/>
            <person name="Li M."/>
            <person name="Henderson H."/>
            <person name="Janes J.K."/>
            <person name="Zhao Y."/>
            <person name="Pandoh P."/>
            <person name="Moore R."/>
            <person name="Sperling F.A."/>
            <person name="Huber D.P."/>
            <person name="Birol I."/>
            <person name="Jones S.J."/>
            <person name="Bohlmann J."/>
        </authorList>
    </citation>
    <scope>NUCLEOTIDE SEQUENCE</scope>
</reference>
<feature type="chain" id="PRO_5004655774" description="Cadherin domain-containing protein" evidence="10">
    <location>
        <begin position="20"/>
        <end position="1353"/>
    </location>
</feature>
<sequence>MTKKRTFAVSAILVFDSSALLNQVLVPADAAVGSVIYRLRASDTLFDYPLFFQLKDSITVALESLNCTRFNSVCQANLILKKKLEPGRIYDFRVEVQNQRGQLAAMNCSFQATNATTPIERIFPGAPTLLAISENARRNTELGTLTARGNPNRIKAVYMELYGTVQFGIHQKLISDRDAEGTIVLLSPLDYETKTVHHLTILANDPWTNMKEDTRNIAGWPLLVAVIDEQDTPPIFTIAPPTTTLSPTLKTGDVILRVHAEDGDRGQPRPIRYSLDPDDPASALFHISDKTGELTLALPVAQVLTFPTQGQPILLTVTAEEVRVNSQEPPSQSTTIQLALIPPGITLGSPTFGAIEYHALLDENSPVGTTLDLPQAEITTEPGDVVTLELEKNNGTFELSPSVVEGYAQFQISVHDNRLLDYEQRHYVECYVVAKELGKGNYTARAKLTVVLNDVNDNPPQFVQAEFKGNVPGKRPKDFGWKKHANIGTTVLVVEATDVDREPGSKIQYLQLTGAGSELFSLDSETGVITVSASQTLDAETFPILSLEVHAADENGKGLKATSKVTITLLDINDNPPHFEKDVYEFILNTDRSTFTTQAFVKAFDSDISPPNNEVRYQLLTPNEDLFLNEKTGELLVKRMWEQDELVSVKVRAFDEGVPRLSSDAEVSQVQSETHLEIFCFEQVRIYPPESKTRKILFIVPEKYPDKLATEKTLSALTGGRVEVEEIRPYTGFEPGAAYISRETDGEKSVVVATVHYNKDSIVDVNRIQQLLDDQNRQQEQVQNNQHTIIREREETQIRQSSSSDLLWLIILLIVLAIITAIILILCCICSPCPFYIPPKRRKVRSADFVEKLIIKGQGRESKSVQVAEWFGRKEAWSADKEPVTVAVADVAESESLRRHEMDRGSEKGGRPAGIRAGAEPLRNSAPFVEHHQQHFLVDSGKDILMRRFIDQQQAEAARAQVLLPNAVNKLQTEQEFLEASLRQQNALLRQLILDRERDLRLETQSLPAVGAHIFTTGTQTDQEIATQTEPQYLRPPRRRVQSDLELSDEGSDEEIAIIKARAKRRHRIMKPRKIKTPIQEESEAELAEKYEKPFRQASVETSTETRPRIKQTRTSELRQRMASTDAAPERRSKSVNKSGLRRDVLKEISASLNHSEDSDNSYNEQNQAYPETSYSQNSLDEISPRSERTTDSDKLRPQFRSETDLRAVGKASERSRKRSVKKSQSQAELSSSRQKEEKREKKPAGKRTSRYMEWYTKSKPNGDKEERRTSDASKQDVEVEKGRNSAVESRLFKETVSSSNKKVESAKKPNMGPEHPLLQHSEHRRWRSAAQMAWGANPTHRRSNAVPLLGKC</sequence>
<dbReference type="Pfam" id="PF00028">
    <property type="entry name" value="Cadherin"/>
    <property type="match status" value="1"/>
</dbReference>
<evidence type="ECO:0000256" key="8">
    <source>
        <dbReference type="SAM" id="MobiDB-lite"/>
    </source>
</evidence>
<feature type="compositionally biased region" description="Basic and acidic residues" evidence="8">
    <location>
        <begin position="1261"/>
        <end position="1284"/>
    </location>
</feature>
<feature type="domain" description="Cadherin" evidence="11">
    <location>
        <begin position="237"/>
        <end position="352"/>
    </location>
</feature>
<keyword evidence="2 9" id="KW-0812">Transmembrane</keyword>
<feature type="region of interest" description="Disordered" evidence="8">
    <location>
        <begin position="1025"/>
        <end position="1047"/>
    </location>
</feature>